<feature type="transmembrane region" description="Helical" evidence="8">
    <location>
        <begin position="279"/>
        <end position="300"/>
    </location>
</feature>
<keyword evidence="7 8" id="KW-0472">Membrane</keyword>
<feature type="transmembrane region" description="Helical" evidence="8">
    <location>
        <begin position="7"/>
        <end position="27"/>
    </location>
</feature>
<feature type="transmembrane region" description="Helical" evidence="8">
    <location>
        <begin position="338"/>
        <end position="358"/>
    </location>
</feature>
<evidence type="ECO:0000256" key="6">
    <source>
        <dbReference type="ARBA" id="ARBA00022989"/>
    </source>
</evidence>
<evidence type="ECO:0000256" key="7">
    <source>
        <dbReference type="ARBA" id="ARBA00023136"/>
    </source>
</evidence>
<keyword evidence="2" id="KW-1003">Cell membrane</keyword>
<keyword evidence="3" id="KW-0328">Glycosyltransferase</keyword>
<keyword evidence="4" id="KW-0808">Transferase</keyword>
<accession>A0A6J4RFV9</accession>
<proteinExistence type="predicted"/>
<gene>
    <name evidence="9" type="ORF">AVDCRST_MAG30-225</name>
</gene>
<dbReference type="InterPro" id="IPR050297">
    <property type="entry name" value="LipidA_mod_glycosyltrf_83"/>
</dbReference>
<evidence type="ECO:0000256" key="2">
    <source>
        <dbReference type="ARBA" id="ARBA00022475"/>
    </source>
</evidence>
<evidence type="ECO:0000256" key="3">
    <source>
        <dbReference type="ARBA" id="ARBA00022676"/>
    </source>
</evidence>
<reference evidence="9" key="1">
    <citation type="submission" date="2020-02" db="EMBL/GenBank/DDBJ databases">
        <authorList>
            <person name="Meier V. D."/>
        </authorList>
    </citation>
    <scope>NUCLEOTIDE SEQUENCE</scope>
    <source>
        <strain evidence="9">AVDCRST_MAG30</strain>
    </source>
</reference>
<keyword evidence="6 8" id="KW-1133">Transmembrane helix</keyword>
<feature type="transmembrane region" description="Helical" evidence="8">
    <location>
        <begin position="82"/>
        <end position="103"/>
    </location>
</feature>
<comment type="subcellular location">
    <subcellularLocation>
        <location evidence="1">Cell membrane</location>
        <topology evidence="1">Multi-pass membrane protein</topology>
    </subcellularLocation>
</comment>
<dbReference type="GO" id="GO:0016763">
    <property type="term" value="F:pentosyltransferase activity"/>
    <property type="evidence" value="ECO:0007669"/>
    <property type="project" value="TreeGrafter"/>
</dbReference>
<feature type="transmembrane region" description="Helical" evidence="8">
    <location>
        <begin position="192"/>
        <end position="212"/>
    </location>
</feature>
<evidence type="ECO:0000256" key="4">
    <source>
        <dbReference type="ARBA" id="ARBA00022679"/>
    </source>
</evidence>
<keyword evidence="5 8" id="KW-0812">Transmembrane</keyword>
<evidence type="ECO:0000256" key="8">
    <source>
        <dbReference type="SAM" id="Phobius"/>
    </source>
</evidence>
<protein>
    <submittedName>
        <fullName evidence="9">Uncharacterized protein</fullName>
    </submittedName>
</protein>
<evidence type="ECO:0000256" key="1">
    <source>
        <dbReference type="ARBA" id="ARBA00004651"/>
    </source>
</evidence>
<dbReference type="GO" id="GO:0005886">
    <property type="term" value="C:plasma membrane"/>
    <property type="evidence" value="ECO:0007669"/>
    <property type="project" value="UniProtKB-SubCell"/>
</dbReference>
<feature type="transmembrane region" description="Helical" evidence="8">
    <location>
        <begin position="306"/>
        <end position="326"/>
    </location>
</feature>
<feature type="transmembrane region" description="Helical" evidence="8">
    <location>
        <begin position="242"/>
        <end position="267"/>
    </location>
</feature>
<sequence length="479" mass="50606">MSRFDRRLEIVGAGVVVLGALLVWALAPTYPNYDSYYHLVWGRELREGTLPSFEAYAAPTQHPLYIAVAAALGLIGEHADRALVGLCFLSHAALIVGAYRLGAEVFGRWSGLLGALFVASSASFLLYSARGYVDMPFLALVVWSGVLAARERRGAAMALLVLAGLLRPEGWVLAGLLWLWALPRARGLRERAWLTLAVAAAPVGWALVDLVVTGDPLHSFTATTELADDLGREQGLGAVPGAFVSFVGATVRPPVFVLALIGGAIALRRPGLRAIRVPLGLALAGVVTFVGTGAVGLSILPRYLTVPSVAFCLFAGYALAGFTALAPGEPLRRRWRQGSAAAAVAGVIGLAVLAPSLGRVSEELRFLRQTHTGLVGILDEPRVRAALRCGPLTFPNYRLVPDARWHLDAPREQVTARSARRRETGVALFLGTRKGLRRYGFADGASPTTNVPDPGFARVAGNAAFSAYASCPGPGPGPG</sequence>
<dbReference type="PANTHER" id="PTHR33908:SF11">
    <property type="entry name" value="MEMBRANE PROTEIN"/>
    <property type="match status" value="1"/>
</dbReference>
<dbReference type="EMBL" id="CADCVS010000043">
    <property type="protein sequence ID" value="CAA9472740.1"/>
    <property type="molecule type" value="Genomic_DNA"/>
</dbReference>
<name>A0A6J4RFV9_9ACTN</name>
<feature type="transmembrane region" description="Helical" evidence="8">
    <location>
        <begin position="109"/>
        <end position="127"/>
    </location>
</feature>
<dbReference type="GO" id="GO:0009103">
    <property type="term" value="P:lipopolysaccharide biosynthetic process"/>
    <property type="evidence" value="ECO:0007669"/>
    <property type="project" value="UniProtKB-ARBA"/>
</dbReference>
<feature type="transmembrane region" description="Helical" evidence="8">
    <location>
        <begin position="155"/>
        <end position="180"/>
    </location>
</feature>
<dbReference type="AlphaFoldDB" id="A0A6J4RFV9"/>
<evidence type="ECO:0000313" key="9">
    <source>
        <dbReference type="EMBL" id="CAA9472740.1"/>
    </source>
</evidence>
<dbReference type="PANTHER" id="PTHR33908">
    <property type="entry name" value="MANNOSYLTRANSFERASE YKCB-RELATED"/>
    <property type="match status" value="1"/>
</dbReference>
<organism evidence="9">
    <name type="scientific">uncultured Solirubrobacteraceae bacterium</name>
    <dbReference type="NCBI Taxonomy" id="1162706"/>
    <lineage>
        <taxon>Bacteria</taxon>
        <taxon>Bacillati</taxon>
        <taxon>Actinomycetota</taxon>
        <taxon>Thermoleophilia</taxon>
        <taxon>Solirubrobacterales</taxon>
        <taxon>Solirubrobacteraceae</taxon>
        <taxon>environmental samples</taxon>
    </lineage>
</organism>
<evidence type="ECO:0000256" key="5">
    <source>
        <dbReference type="ARBA" id="ARBA00022692"/>
    </source>
</evidence>